<dbReference type="SUPFAM" id="SSF48403">
    <property type="entry name" value="Ankyrin repeat"/>
    <property type="match status" value="1"/>
</dbReference>
<evidence type="ECO:0000313" key="1">
    <source>
        <dbReference type="EMBL" id="KAI7730828.1"/>
    </source>
</evidence>
<accession>A0AAD5G859</accession>
<proteinExistence type="predicted"/>
<dbReference type="AlphaFoldDB" id="A0AAD5G859"/>
<gene>
    <name evidence="1" type="ORF">M8C21_012249</name>
</gene>
<dbReference type="EMBL" id="JAMZMK010010619">
    <property type="protein sequence ID" value="KAI7730828.1"/>
    <property type="molecule type" value="Genomic_DNA"/>
</dbReference>
<dbReference type="InterPro" id="IPR036770">
    <property type="entry name" value="Ankyrin_rpt-contain_sf"/>
</dbReference>
<feature type="non-terminal residue" evidence="1">
    <location>
        <position position="197"/>
    </location>
</feature>
<evidence type="ECO:0000313" key="2">
    <source>
        <dbReference type="Proteomes" id="UP001206925"/>
    </source>
</evidence>
<name>A0AAD5G859_AMBAR</name>
<sequence length="197" mass="22316">MAGSSTSSSIVVNQGSQQTPLAPINIDNREKNTDYYITLYRAIQMGDWEKAQEFINKDGDALTDKINISGFTALHVAIACKQHIWLSKKDGYINPFEGENGVSILTSAILVGFLDIAYDILKEYPILARTYVTKVMPALFCIAKMWDAFPSAKRYNFYQRFVYSHVPAENQSLDNIYDIENQKSYKAKLVTKSCIHH</sequence>
<reference evidence="1" key="1">
    <citation type="submission" date="2022-06" db="EMBL/GenBank/DDBJ databases">
        <title>Uncovering the hologenomic basis of an extraordinary plant invasion.</title>
        <authorList>
            <person name="Bieker V.C."/>
            <person name="Martin M.D."/>
            <person name="Gilbert T."/>
            <person name="Hodgins K."/>
            <person name="Battlay P."/>
            <person name="Petersen B."/>
            <person name="Wilson J."/>
        </authorList>
    </citation>
    <scope>NUCLEOTIDE SEQUENCE</scope>
    <source>
        <strain evidence="1">AA19_3_7</strain>
        <tissue evidence="1">Leaf</tissue>
    </source>
</reference>
<organism evidence="1 2">
    <name type="scientific">Ambrosia artemisiifolia</name>
    <name type="common">Common ragweed</name>
    <dbReference type="NCBI Taxonomy" id="4212"/>
    <lineage>
        <taxon>Eukaryota</taxon>
        <taxon>Viridiplantae</taxon>
        <taxon>Streptophyta</taxon>
        <taxon>Embryophyta</taxon>
        <taxon>Tracheophyta</taxon>
        <taxon>Spermatophyta</taxon>
        <taxon>Magnoliopsida</taxon>
        <taxon>eudicotyledons</taxon>
        <taxon>Gunneridae</taxon>
        <taxon>Pentapetalae</taxon>
        <taxon>asterids</taxon>
        <taxon>campanulids</taxon>
        <taxon>Asterales</taxon>
        <taxon>Asteraceae</taxon>
        <taxon>Asteroideae</taxon>
        <taxon>Heliantheae alliance</taxon>
        <taxon>Heliantheae</taxon>
        <taxon>Ambrosia</taxon>
    </lineage>
</organism>
<protein>
    <submittedName>
        <fullName evidence="1">Uncharacterized protein</fullName>
    </submittedName>
</protein>
<keyword evidence="2" id="KW-1185">Reference proteome</keyword>
<comment type="caution">
    <text evidence="1">The sequence shown here is derived from an EMBL/GenBank/DDBJ whole genome shotgun (WGS) entry which is preliminary data.</text>
</comment>
<dbReference type="Proteomes" id="UP001206925">
    <property type="component" value="Unassembled WGS sequence"/>
</dbReference>